<sequence length="388" mass="45532">MRRSEEYTGEDKRMAMSIHIDIIHTHKPMLKMRKEMFRSTGFSNDDACACMWGKRCTENHKTRRRSPFAGYYNNEVMADDKTLGLDESENRQFQFKFELPAYRREVVEFSHLRRLLTQKGPIKYDPNYAFAAAVNDSCSTQSKNIQDTNESGMQYMAPTQTVKSHSFQNQWPYEVNSMQPFPYQAKQHFGMQTFTPHLINENNLNEVCRTDNLSSDYIDEMLMTPPSTSTSPNEIMNPIDGIFKSVPSSPETDLWIQNGAELEHIQDASKRSRQTYTREQTQELETEFRTSRYLTKRRRIDFSRTLGLTERQIKIWFQNRRMKAKKDQRIDLPGTIDSEENRNIPYFSEYSLTTSMDNLSFVDSQDNGYNNRTDVTFPNMGMPPQFHN</sequence>
<dbReference type="PANTHER" id="PTHR45659:SF4">
    <property type="entry name" value="HOMEOBOX PROTEIN ABDOMINAL-A"/>
    <property type="match status" value="1"/>
</dbReference>
<dbReference type="InterPro" id="IPR020479">
    <property type="entry name" value="HD_metazoa"/>
</dbReference>
<evidence type="ECO:0000256" key="5">
    <source>
        <dbReference type="ARBA" id="ARBA00023155"/>
    </source>
</evidence>
<feature type="DNA-binding region" description="Homeobox" evidence="7">
    <location>
        <begin position="269"/>
        <end position="328"/>
    </location>
</feature>
<dbReference type="Proteomes" id="UP001151699">
    <property type="component" value="Chromosome X"/>
</dbReference>
<dbReference type="GO" id="GO:0000122">
    <property type="term" value="P:negative regulation of transcription by RNA polymerase II"/>
    <property type="evidence" value="ECO:0007669"/>
    <property type="project" value="TreeGrafter"/>
</dbReference>
<evidence type="ECO:0000259" key="9">
    <source>
        <dbReference type="PROSITE" id="PS50071"/>
    </source>
</evidence>
<accession>A0A9Q0RYY1</accession>
<evidence type="ECO:0000256" key="3">
    <source>
        <dbReference type="ARBA" id="ARBA00022473"/>
    </source>
</evidence>
<dbReference type="InterPro" id="IPR000047">
    <property type="entry name" value="HTH_motif"/>
</dbReference>
<comment type="caution">
    <text evidence="10">The sequence shown here is derived from an EMBL/GenBank/DDBJ whole genome shotgun (WGS) entry which is preliminary data.</text>
</comment>
<keyword evidence="5 7" id="KW-0371">Homeobox</keyword>
<dbReference type="InterPro" id="IPR050296">
    <property type="entry name" value="Antp_homeobox"/>
</dbReference>
<organism evidence="10 11">
    <name type="scientific">Pseudolycoriella hygida</name>
    <dbReference type="NCBI Taxonomy" id="35572"/>
    <lineage>
        <taxon>Eukaryota</taxon>
        <taxon>Metazoa</taxon>
        <taxon>Ecdysozoa</taxon>
        <taxon>Arthropoda</taxon>
        <taxon>Hexapoda</taxon>
        <taxon>Insecta</taxon>
        <taxon>Pterygota</taxon>
        <taxon>Neoptera</taxon>
        <taxon>Endopterygota</taxon>
        <taxon>Diptera</taxon>
        <taxon>Nematocera</taxon>
        <taxon>Sciaroidea</taxon>
        <taxon>Sciaridae</taxon>
        <taxon>Pseudolycoriella</taxon>
    </lineage>
</organism>
<keyword evidence="6 7" id="KW-0539">Nucleus</keyword>
<evidence type="ECO:0000256" key="6">
    <source>
        <dbReference type="ARBA" id="ARBA00023242"/>
    </source>
</evidence>
<keyword evidence="11" id="KW-1185">Reference proteome</keyword>
<evidence type="ECO:0000256" key="2">
    <source>
        <dbReference type="ARBA" id="ARBA00009107"/>
    </source>
</evidence>
<reference evidence="10" key="1">
    <citation type="submission" date="2022-07" db="EMBL/GenBank/DDBJ databases">
        <authorList>
            <person name="Trinca V."/>
            <person name="Uliana J.V.C."/>
            <person name="Torres T.T."/>
            <person name="Ward R.J."/>
            <person name="Monesi N."/>
        </authorList>
    </citation>
    <scope>NUCLEOTIDE SEQUENCE</scope>
    <source>
        <strain evidence="10">HSMRA1968</strain>
        <tissue evidence="10">Whole embryos</tissue>
    </source>
</reference>
<gene>
    <name evidence="10" type="primary">Hoxb7</name>
    <name evidence="10" type="ORF">Bhyg_12074</name>
</gene>
<dbReference type="PRINTS" id="PR00031">
    <property type="entry name" value="HTHREPRESSR"/>
</dbReference>
<dbReference type="InterPro" id="IPR001356">
    <property type="entry name" value="HD"/>
</dbReference>
<keyword evidence="4 7" id="KW-0238">DNA-binding</keyword>
<dbReference type="EMBL" id="WJQU01000003">
    <property type="protein sequence ID" value="KAJ6639330.1"/>
    <property type="molecule type" value="Genomic_DNA"/>
</dbReference>
<dbReference type="SUPFAM" id="SSF46689">
    <property type="entry name" value="Homeodomain-like"/>
    <property type="match status" value="1"/>
</dbReference>
<dbReference type="CDD" id="cd00086">
    <property type="entry name" value="homeodomain"/>
    <property type="match status" value="1"/>
</dbReference>
<dbReference type="PANTHER" id="PTHR45659">
    <property type="entry name" value="HOMEOBOX PROTEIN HOX"/>
    <property type="match status" value="1"/>
</dbReference>
<dbReference type="GO" id="GO:0000981">
    <property type="term" value="F:DNA-binding transcription factor activity, RNA polymerase II-specific"/>
    <property type="evidence" value="ECO:0007669"/>
    <property type="project" value="InterPro"/>
</dbReference>
<evidence type="ECO:0000256" key="1">
    <source>
        <dbReference type="ARBA" id="ARBA00004123"/>
    </source>
</evidence>
<comment type="similarity">
    <text evidence="2">Belongs to the Antp homeobox family.</text>
</comment>
<dbReference type="InterPro" id="IPR017970">
    <property type="entry name" value="Homeobox_CS"/>
</dbReference>
<dbReference type="PRINTS" id="PR00024">
    <property type="entry name" value="HOMEOBOX"/>
</dbReference>
<dbReference type="PROSITE" id="PS00027">
    <property type="entry name" value="HOMEOBOX_1"/>
    <property type="match status" value="1"/>
</dbReference>
<proteinExistence type="inferred from homology"/>
<evidence type="ECO:0000313" key="10">
    <source>
        <dbReference type="EMBL" id="KAJ6639330.1"/>
    </source>
</evidence>
<dbReference type="OrthoDB" id="6159439at2759"/>
<dbReference type="Pfam" id="PF00046">
    <property type="entry name" value="Homeodomain"/>
    <property type="match status" value="1"/>
</dbReference>
<protein>
    <submittedName>
        <fullName evidence="10">Homeobox protein Hox-B7</fullName>
    </submittedName>
</protein>
<dbReference type="InterPro" id="IPR009057">
    <property type="entry name" value="Homeodomain-like_sf"/>
</dbReference>
<feature type="domain" description="Homeobox" evidence="9">
    <location>
        <begin position="267"/>
        <end position="327"/>
    </location>
</feature>
<dbReference type="Gene3D" id="1.10.10.60">
    <property type="entry name" value="Homeodomain-like"/>
    <property type="match status" value="1"/>
</dbReference>
<keyword evidence="3" id="KW-0217">Developmental protein</keyword>
<name>A0A9Q0RYY1_9DIPT</name>
<dbReference type="PROSITE" id="PS50071">
    <property type="entry name" value="HOMEOBOX_2"/>
    <property type="match status" value="1"/>
</dbReference>
<dbReference type="GO" id="GO:0000978">
    <property type="term" value="F:RNA polymerase II cis-regulatory region sequence-specific DNA binding"/>
    <property type="evidence" value="ECO:0007669"/>
    <property type="project" value="TreeGrafter"/>
</dbReference>
<dbReference type="GO" id="GO:0005634">
    <property type="term" value="C:nucleus"/>
    <property type="evidence" value="ECO:0007669"/>
    <property type="project" value="UniProtKB-SubCell"/>
</dbReference>
<evidence type="ECO:0000256" key="7">
    <source>
        <dbReference type="PROSITE-ProRule" id="PRU00108"/>
    </source>
</evidence>
<evidence type="ECO:0000256" key="8">
    <source>
        <dbReference type="RuleBase" id="RU000682"/>
    </source>
</evidence>
<dbReference type="GO" id="GO:0009952">
    <property type="term" value="P:anterior/posterior pattern specification"/>
    <property type="evidence" value="ECO:0007669"/>
    <property type="project" value="TreeGrafter"/>
</dbReference>
<dbReference type="AlphaFoldDB" id="A0A9Q0RYY1"/>
<evidence type="ECO:0000313" key="11">
    <source>
        <dbReference type="Proteomes" id="UP001151699"/>
    </source>
</evidence>
<comment type="subcellular location">
    <subcellularLocation>
        <location evidence="1 7 8">Nucleus</location>
    </subcellularLocation>
</comment>
<evidence type="ECO:0000256" key="4">
    <source>
        <dbReference type="ARBA" id="ARBA00023125"/>
    </source>
</evidence>
<dbReference type="SMART" id="SM00389">
    <property type="entry name" value="HOX"/>
    <property type="match status" value="1"/>
</dbReference>